<comment type="caution">
    <text evidence="2">The sequence shown here is derived from an EMBL/GenBank/DDBJ whole genome shotgun (WGS) entry which is preliminary data.</text>
</comment>
<evidence type="ECO:0000313" key="3">
    <source>
        <dbReference type="Proteomes" id="UP000765509"/>
    </source>
</evidence>
<dbReference type="EMBL" id="AVOT02006632">
    <property type="protein sequence ID" value="MBW0482051.1"/>
    <property type="molecule type" value="Genomic_DNA"/>
</dbReference>
<accession>A0A9Q3GW28</accession>
<organism evidence="2 3">
    <name type="scientific">Austropuccinia psidii MF-1</name>
    <dbReference type="NCBI Taxonomy" id="1389203"/>
    <lineage>
        <taxon>Eukaryota</taxon>
        <taxon>Fungi</taxon>
        <taxon>Dikarya</taxon>
        <taxon>Basidiomycota</taxon>
        <taxon>Pucciniomycotina</taxon>
        <taxon>Pucciniomycetes</taxon>
        <taxon>Pucciniales</taxon>
        <taxon>Sphaerophragmiaceae</taxon>
        <taxon>Austropuccinia</taxon>
    </lineage>
</organism>
<evidence type="ECO:0000256" key="1">
    <source>
        <dbReference type="SAM" id="MobiDB-lite"/>
    </source>
</evidence>
<keyword evidence="3" id="KW-1185">Reference proteome</keyword>
<evidence type="ECO:0000313" key="2">
    <source>
        <dbReference type="EMBL" id="MBW0482051.1"/>
    </source>
</evidence>
<gene>
    <name evidence="2" type="ORF">O181_021766</name>
</gene>
<dbReference type="Proteomes" id="UP000765509">
    <property type="component" value="Unassembled WGS sequence"/>
</dbReference>
<sequence length="114" mass="13216">METNKSANSKSSPSSGSYHYHYPTQKSTPPGKELQKSQINLLPTPRTEAKEKERPIKLSFNLIKESKKEKIHERIFQRNKYTVEKMEQQSSSNLPSLPEDTVEEQYAEESEEED</sequence>
<name>A0A9Q3GW28_9BASI</name>
<feature type="compositionally biased region" description="Low complexity" evidence="1">
    <location>
        <begin position="1"/>
        <end position="23"/>
    </location>
</feature>
<feature type="compositionally biased region" description="Acidic residues" evidence="1">
    <location>
        <begin position="100"/>
        <end position="114"/>
    </location>
</feature>
<reference evidence="2" key="1">
    <citation type="submission" date="2021-03" db="EMBL/GenBank/DDBJ databases">
        <title>Draft genome sequence of rust myrtle Austropuccinia psidii MF-1, a brazilian biotype.</title>
        <authorList>
            <person name="Quecine M.C."/>
            <person name="Pachon D.M.R."/>
            <person name="Bonatelli M.L."/>
            <person name="Correr F.H."/>
            <person name="Franceschini L.M."/>
            <person name="Leite T.F."/>
            <person name="Margarido G.R.A."/>
            <person name="Almeida C.A."/>
            <person name="Ferrarezi J.A."/>
            <person name="Labate C.A."/>
        </authorList>
    </citation>
    <scope>NUCLEOTIDE SEQUENCE</scope>
    <source>
        <strain evidence="2">MF-1</strain>
    </source>
</reference>
<feature type="region of interest" description="Disordered" evidence="1">
    <location>
        <begin position="1"/>
        <end position="53"/>
    </location>
</feature>
<proteinExistence type="predicted"/>
<feature type="region of interest" description="Disordered" evidence="1">
    <location>
        <begin position="83"/>
        <end position="114"/>
    </location>
</feature>
<protein>
    <submittedName>
        <fullName evidence="2">Uncharacterized protein</fullName>
    </submittedName>
</protein>
<dbReference type="AlphaFoldDB" id="A0A9Q3GW28"/>